<organism evidence="1">
    <name type="scientific">uncultured Microbacterium sp</name>
    <dbReference type="NCBI Taxonomy" id="191216"/>
    <lineage>
        <taxon>Bacteria</taxon>
        <taxon>Bacillati</taxon>
        <taxon>Actinomycetota</taxon>
        <taxon>Actinomycetes</taxon>
        <taxon>Micrococcales</taxon>
        <taxon>Microbacteriaceae</taxon>
        <taxon>Microbacterium</taxon>
        <taxon>environmental samples</taxon>
    </lineage>
</organism>
<sequence>MTSRAHGASLSAARVTAPAYGWALRNGGEFPASATRLLLEAAGRGAGVPAPPRASLRVSRC</sequence>
<protein>
    <submittedName>
        <fullName evidence="1">Uncharacterized protein</fullName>
    </submittedName>
</protein>
<gene>
    <name evidence="1" type="ORF">MIPYR_40245</name>
</gene>
<evidence type="ECO:0000313" key="1">
    <source>
        <dbReference type="EMBL" id="SBS73573.1"/>
    </source>
</evidence>
<proteinExistence type="predicted"/>
<dbReference type="EMBL" id="FLQR01000008">
    <property type="protein sequence ID" value="SBS73573.1"/>
    <property type="molecule type" value="Genomic_DNA"/>
</dbReference>
<accession>A0A1Y5P4H9</accession>
<reference evidence="1" key="1">
    <citation type="submission" date="2016-03" db="EMBL/GenBank/DDBJ databases">
        <authorList>
            <person name="Ploux O."/>
        </authorList>
    </citation>
    <scope>NUCLEOTIDE SEQUENCE</scope>
    <source>
        <strain evidence="1">UC1</strain>
    </source>
</reference>
<dbReference type="AlphaFoldDB" id="A0A1Y5P4H9"/>
<name>A0A1Y5P4H9_9MICO</name>